<organism evidence="1 2">
    <name type="scientific">Trichinella spiralis</name>
    <name type="common">Trichina worm</name>
    <dbReference type="NCBI Taxonomy" id="6334"/>
    <lineage>
        <taxon>Eukaryota</taxon>
        <taxon>Metazoa</taxon>
        <taxon>Ecdysozoa</taxon>
        <taxon>Nematoda</taxon>
        <taxon>Enoplea</taxon>
        <taxon>Dorylaimia</taxon>
        <taxon>Trichinellida</taxon>
        <taxon>Trichinellidae</taxon>
        <taxon>Trichinella</taxon>
    </lineage>
</organism>
<dbReference type="OrthoDB" id="10609121at2759"/>
<evidence type="ECO:0000313" key="2">
    <source>
        <dbReference type="Proteomes" id="UP000054776"/>
    </source>
</evidence>
<comment type="caution">
    <text evidence="1">The sequence shown here is derived from an EMBL/GenBank/DDBJ whole genome shotgun (WGS) entry which is preliminary data.</text>
</comment>
<sequence>MPCSSISCSCFSMSARKASGTRLGGTFTGDPTVQIRCSMTLCSTNRDAHVVYLLPMHHLDLFIFAPVALQKGERDTQVQFRRRRHRCFGMFLRSWVDPDAGTVVLSLVWHICEPRRRGQNFYCLIHFPLRMIALGCLRLQAGPLHCVAPTQCGGLDDGCWGYLKLGPFSSVAHDGGPLRLGRSSLNAFQNGNSVLGDRFFRTSNSVAVTVAVRFFLTSDSSAMRLVMDGSLIDAISQVVNLPFHFLH</sequence>
<keyword evidence="2" id="KW-1185">Reference proteome</keyword>
<accession>A0A0V1B8D2</accession>
<evidence type="ECO:0000313" key="1">
    <source>
        <dbReference type="EMBL" id="KRY33247.1"/>
    </source>
</evidence>
<protein>
    <submittedName>
        <fullName evidence="1">Uncharacterized protein</fullName>
    </submittedName>
</protein>
<dbReference type="Proteomes" id="UP000054776">
    <property type="component" value="Unassembled WGS sequence"/>
</dbReference>
<proteinExistence type="predicted"/>
<gene>
    <name evidence="1" type="ORF">T01_4977</name>
</gene>
<dbReference type="AlphaFoldDB" id="A0A0V1B8D2"/>
<dbReference type="EMBL" id="JYDH01000085">
    <property type="protein sequence ID" value="KRY33247.1"/>
    <property type="molecule type" value="Genomic_DNA"/>
</dbReference>
<reference evidence="1 2" key="1">
    <citation type="submission" date="2015-01" db="EMBL/GenBank/DDBJ databases">
        <title>Evolution of Trichinella species and genotypes.</title>
        <authorList>
            <person name="Korhonen P.K."/>
            <person name="Edoardo P."/>
            <person name="Giuseppe L.R."/>
            <person name="Gasser R.B."/>
        </authorList>
    </citation>
    <scope>NUCLEOTIDE SEQUENCE [LARGE SCALE GENOMIC DNA]</scope>
    <source>
        <strain evidence="1">ISS3</strain>
    </source>
</reference>
<name>A0A0V1B8D2_TRISP</name>
<dbReference type="InParanoid" id="A0A0V1B8D2"/>